<gene>
    <name evidence="1" type="ORF">STCU_10024</name>
</gene>
<accession>S9TJP7</accession>
<name>S9TJP7_9TRYP</name>
<keyword evidence="2" id="KW-1185">Reference proteome</keyword>
<dbReference type="Proteomes" id="UP000015354">
    <property type="component" value="Unassembled WGS sequence"/>
</dbReference>
<organism evidence="1 2">
    <name type="scientific">Strigomonas culicis</name>
    <dbReference type="NCBI Taxonomy" id="28005"/>
    <lineage>
        <taxon>Eukaryota</taxon>
        <taxon>Discoba</taxon>
        <taxon>Euglenozoa</taxon>
        <taxon>Kinetoplastea</taxon>
        <taxon>Metakinetoplastina</taxon>
        <taxon>Trypanosomatida</taxon>
        <taxon>Trypanosomatidae</taxon>
        <taxon>Strigomonadinae</taxon>
        <taxon>Strigomonas</taxon>
    </lineage>
</organism>
<protein>
    <submittedName>
        <fullName evidence="1">Uncharacterized protein</fullName>
    </submittedName>
</protein>
<evidence type="ECO:0000313" key="2">
    <source>
        <dbReference type="Proteomes" id="UP000015354"/>
    </source>
</evidence>
<sequence>MIDRPVQGGEDVGEQTLGALQPRPVARFGAQRGPLLHGSVAHQPVTGTGVALPVVRATVQRERHGPSQVHPLHLRIQEGATASLHGARRALRRQHECVATASAQRVVRGTFHDATPDRPQIRVAVRPLPVVESKTAEWGLAAPQRWRAPLGATRRRGHGTVRCRLGQCQRVQGESDGVLRLGKHTAESLIAGRVRRSLLPCWLYGNSGGVRVRRGTAVNGTGPLSVVCQVALRR</sequence>
<reference evidence="1 2" key="1">
    <citation type="journal article" date="2013" name="PLoS ONE">
        <title>Predicting the Proteins of Angomonas deanei, Strigomonas culicis and Their Respective Endosymbionts Reveals New Aspects of the Trypanosomatidae Family.</title>
        <authorList>
            <person name="Motta M.C."/>
            <person name="Martins A.C."/>
            <person name="de Souza S.S."/>
            <person name="Catta-Preta C.M."/>
            <person name="Silva R."/>
            <person name="Klein C.C."/>
            <person name="de Almeida L.G."/>
            <person name="de Lima Cunha O."/>
            <person name="Ciapina L.P."/>
            <person name="Brocchi M."/>
            <person name="Colabardini A.C."/>
            <person name="de Araujo Lima B."/>
            <person name="Machado C.R."/>
            <person name="de Almeida Soares C.M."/>
            <person name="Probst C.M."/>
            <person name="de Menezes C.B."/>
            <person name="Thompson C.E."/>
            <person name="Bartholomeu D.C."/>
            <person name="Gradia D.F."/>
            <person name="Pavoni D.P."/>
            <person name="Grisard E.C."/>
            <person name="Fantinatti-Garboggini F."/>
            <person name="Marchini F.K."/>
            <person name="Rodrigues-Luiz G.F."/>
            <person name="Wagner G."/>
            <person name="Goldman G.H."/>
            <person name="Fietto J.L."/>
            <person name="Elias M.C."/>
            <person name="Goldman M.H."/>
            <person name="Sagot M.F."/>
            <person name="Pereira M."/>
            <person name="Stoco P.H."/>
            <person name="de Mendonca-Neto R.P."/>
            <person name="Teixeira S.M."/>
            <person name="Maciel T.E."/>
            <person name="de Oliveira Mendes T.A."/>
            <person name="Urmenyi T.P."/>
            <person name="de Souza W."/>
            <person name="Schenkman S."/>
            <person name="de Vasconcelos A.T."/>
        </authorList>
    </citation>
    <scope>NUCLEOTIDE SEQUENCE [LARGE SCALE GENOMIC DNA]</scope>
</reference>
<comment type="caution">
    <text evidence="1">The sequence shown here is derived from an EMBL/GenBank/DDBJ whole genome shotgun (WGS) entry which is preliminary data.</text>
</comment>
<evidence type="ECO:0000313" key="1">
    <source>
        <dbReference type="EMBL" id="EPY18352.1"/>
    </source>
</evidence>
<proteinExistence type="predicted"/>
<dbReference type="EMBL" id="ATMH01009974">
    <property type="protein sequence ID" value="EPY18352.1"/>
    <property type="molecule type" value="Genomic_DNA"/>
</dbReference>
<dbReference type="AlphaFoldDB" id="S9TJP7"/>